<reference evidence="10 11" key="1">
    <citation type="journal article" date="2011" name="Science">
        <title>The ecoresponsive genome of Daphnia pulex.</title>
        <authorList>
            <person name="Colbourne J.K."/>
            <person name="Pfrender M.E."/>
            <person name="Gilbert D."/>
            <person name="Thomas W.K."/>
            <person name="Tucker A."/>
            <person name="Oakley T.H."/>
            <person name="Tokishita S."/>
            <person name="Aerts A."/>
            <person name="Arnold G.J."/>
            <person name="Basu M.K."/>
            <person name="Bauer D.J."/>
            <person name="Caceres C.E."/>
            <person name="Carmel L."/>
            <person name="Casola C."/>
            <person name="Choi J.H."/>
            <person name="Detter J.C."/>
            <person name="Dong Q."/>
            <person name="Dusheyko S."/>
            <person name="Eads B.D."/>
            <person name="Frohlich T."/>
            <person name="Geiler-Samerotte K.A."/>
            <person name="Gerlach D."/>
            <person name="Hatcher P."/>
            <person name="Jogdeo S."/>
            <person name="Krijgsveld J."/>
            <person name="Kriventseva E.V."/>
            <person name="Kultz D."/>
            <person name="Laforsch C."/>
            <person name="Lindquist E."/>
            <person name="Lopez J."/>
            <person name="Manak J.R."/>
            <person name="Muller J."/>
            <person name="Pangilinan J."/>
            <person name="Patwardhan R.P."/>
            <person name="Pitluck S."/>
            <person name="Pritham E.J."/>
            <person name="Rechtsteiner A."/>
            <person name="Rho M."/>
            <person name="Rogozin I.B."/>
            <person name="Sakarya O."/>
            <person name="Salamov A."/>
            <person name="Schaack S."/>
            <person name="Shapiro H."/>
            <person name="Shiga Y."/>
            <person name="Skalitzky C."/>
            <person name="Smith Z."/>
            <person name="Souvorov A."/>
            <person name="Sung W."/>
            <person name="Tang Z."/>
            <person name="Tsuchiya D."/>
            <person name="Tu H."/>
            <person name="Vos H."/>
            <person name="Wang M."/>
            <person name="Wolf Y.I."/>
            <person name="Yamagata H."/>
            <person name="Yamada T."/>
            <person name="Ye Y."/>
            <person name="Shaw J.R."/>
            <person name="Andrews J."/>
            <person name="Crease T.J."/>
            <person name="Tang H."/>
            <person name="Lucas S.M."/>
            <person name="Robertson H.M."/>
            <person name="Bork P."/>
            <person name="Koonin E.V."/>
            <person name="Zdobnov E.M."/>
            <person name="Grigoriev I.V."/>
            <person name="Lynch M."/>
            <person name="Boore J.L."/>
        </authorList>
    </citation>
    <scope>NUCLEOTIDE SEQUENCE [LARGE SCALE GENOMIC DNA]</scope>
</reference>
<comment type="similarity">
    <text evidence="1 9">Belongs to the eukaryotic ATPase B chain family.</text>
</comment>
<evidence type="ECO:0000313" key="11">
    <source>
        <dbReference type="Proteomes" id="UP000000305"/>
    </source>
</evidence>
<accession>E9H400</accession>
<evidence type="ECO:0000256" key="5">
    <source>
        <dbReference type="ARBA" id="ARBA00022792"/>
    </source>
</evidence>
<name>E9H400_DAPPU</name>
<evidence type="ECO:0000256" key="7">
    <source>
        <dbReference type="ARBA" id="ARBA00023128"/>
    </source>
</evidence>
<proteinExistence type="inferred from homology"/>
<comment type="subunit">
    <text evidence="9">F-type ATPases have 2 components, CF(1) - the catalytic core - and CF(0) - the membrane proton channel. CF(1) and CF(0) have multiple subunits.</text>
</comment>
<dbReference type="AlphaFoldDB" id="E9H400"/>
<dbReference type="HOGENOM" id="CLU_2963134_0_0_1"/>
<keyword evidence="2 9" id="KW-0813">Transport</keyword>
<keyword evidence="8 9" id="KW-0472">Membrane</keyword>
<keyword evidence="5 9" id="KW-0999">Mitochondrion inner membrane</keyword>
<dbReference type="EMBL" id="GL732589">
    <property type="protein sequence ID" value="EFX73626.1"/>
    <property type="molecule type" value="Genomic_DNA"/>
</dbReference>
<evidence type="ECO:0000256" key="6">
    <source>
        <dbReference type="ARBA" id="ARBA00023065"/>
    </source>
</evidence>
<keyword evidence="11" id="KW-1185">Reference proteome</keyword>
<keyword evidence="7 9" id="KW-0496">Mitochondrion</keyword>
<dbReference type="Pfam" id="PF05405">
    <property type="entry name" value="Mt_ATP-synt_B"/>
    <property type="match status" value="1"/>
</dbReference>
<dbReference type="InParanoid" id="E9H400"/>
<evidence type="ECO:0000256" key="2">
    <source>
        <dbReference type="ARBA" id="ARBA00022448"/>
    </source>
</evidence>
<evidence type="ECO:0000256" key="4">
    <source>
        <dbReference type="ARBA" id="ARBA00022781"/>
    </source>
</evidence>
<dbReference type="KEGG" id="dpx:DAPPUDRAFT_325198"/>
<evidence type="ECO:0000256" key="3">
    <source>
        <dbReference type="ARBA" id="ARBA00022547"/>
    </source>
</evidence>
<keyword evidence="4 9" id="KW-0375">Hydrogen ion transport</keyword>
<dbReference type="GO" id="GO:0005743">
    <property type="term" value="C:mitochondrial inner membrane"/>
    <property type="evidence" value="ECO:0007669"/>
    <property type="project" value="UniProtKB-SubCell"/>
</dbReference>
<protein>
    <recommendedName>
        <fullName evidence="9">ATP synthase subunit b</fullName>
    </recommendedName>
</protein>
<dbReference type="PANTHER" id="PTHR12733">
    <property type="entry name" value="MITOCHONDRIAL ATP SYNTHASE B CHAIN"/>
    <property type="match status" value="1"/>
</dbReference>
<dbReference type="InterPro" id="IPR013837">
    <property type="entry name" value="ATP_synth_F0_suB"/>
</dbReference>
<dbReference type="PhylomeDB" id="E9H400"/>
<dbReference type="eggNOG" id="KOG3976">
    <property type="taxonomic scope" value="Eukaryota"/>
</dbReference>
<dbReference type="STRING" id="6669.E9H400"/>
<evidence type="ECO:0000313" key="10">
    <source>
        <dbReference type="EMBL" id="EFX73626.1"/>
    </source>
</evidence>
<dbReference type="GO" id="GO:0015986">
    <property type="term" value="P:proton motive force-driven ATP synthesis"/>
    <property type="evidence" value="ECO:0007669"/>
    <property type="project" value="UniProtKB-UniRule"/>
</dbReference>
<keyword evidence="6 9" id="KW-0406">Ion transport</keyword>
<comment type="subcellular location">
    <subcellularLocation>
        <location evidence="9">Mitochondrion</location>
    </subcellularLocation>
    <subcellularLocation>
        <location evidence="9">Mitochondrion inner membrane</location>
    </subcellularLocation>
</comment>
<keyword evidence="3 9" id="KW-0138">CF(0)</keyword>
<gene>
    <name evidence="10" type="ORF">DAPPUDRAFT_325198</name>
</gene>
<dbReference type="OrthoDB" id="67388at2759"/>
<evidence type="ECO:0000256" key="1">
    <source>
        <dbReference type="ARBA" id="ARBA00007479"/>
    </source>
</evidence>
<evidence type="ECO:0000256" key="8">
    <source>
        <dbReference type="ARBA" id="ARBA00023136"/>
    </source>
</evidence>
<sequence>MGFIPSLKSGPYTFRLGLATYLCSKKIYIIEHEYYAGLSIAIMIVYPVKELVPATAEFP</sequence>
<comment type="function">
    <text evidence="9">Subunit b, of the mitochondrial membrane ATP synthase complex (F(1)F(0) ATP synthase or Complex V) that produces ATP from ADP in the presence of a proton gradient across the membrane which is generated by electron transport complexes of the respiratory chain. ATP synthase complex consist of a soluble F(1) head domain - the catalytic core - and a membrane F(1) domain - the membrane proton channel. These two domains are linked by a central stalk rotating inside the F(1) region and a stationary peripheral stalk. During catalysis, ATP synthesis in the catalytic domain of F(1) is coupled via a rotary mechanism of the central stalk subunits to proton translocation. In vivo, can only synthesize ATP although its ATP hydrolase activity can be activated artificially in vitro. Part of the complex F(0) domain. Part of the complex F(0) domain and the peripheric stalk, which acts as a stator to hold the catalytic alpha(3)beta(3) subcomplex and subunit a/ATP6 static relative to the rotary elements.</text>
</comment>
<dbReference type="InterPro" id="IPR008688">
    <property type="entry name" value="ATP_synth_Bsub_B/MI25"/>
</dbReference>
<organism evidence="10 11">
    <name type="scientific">Daphnia pulex</name>
    <name type="common">Water flea</name>
    <dbReference type="NCBI Taxonomy" id="6669"/>
    <lineage>
        <taxon>Eukaryota</taxon>
        <taxon>Metazoa</taxon>
        <taxon>Ecdysozoa</taxon>
        <taxon>Arthropoda</taxon>
        <taxon>Crustacea</taxon>
        <taxon>Branchiopoda</taxon>
        <taxon>Diplostraca</taxon>
        <taxon>Cladocera</taxon>
        <taxon>Anomopoda</taxon>
        <taxon>Daphniidae</taxon>
        <taxon>Daphnia</taxon>
    </lineage>
</organism>
<evidence type="ECO:0000256" key="9">
    <source>
        <dbReference type="RuleBase" id="RU368017"/>
    </source>
</evidence>
<dbReference type="GO" id="GO:0045259">
    <property type="term" value="C:proton-transporting ATP synthase complex"/>
    <property type="evidence" value="ECO:0007669"/>
    <property type="project" value="UniProtKB-KW"/>
</dbReference>
<dbReference type="Proteomes" id="UP000000305">
    <property type="component" value="Unassembled WGS sequence"/>
</dbReference>
<dbReference type="GO" id="GO:0015078">
    <property type="term" value="F:proton transmembrane transporter activity"/>
    <property type="evidence" value="ECO:0007669"/>
    <property type="project" value="UniProtKB-UniRule"/>
</dbReference>
<dbReference type="PANTHER" id="PTHR12733:SF3">
    <property type="entry name" value="ATP SYNTHASE F(0) COMPLEX SUBUNIT B1, MITOCHONDRIAL"/>
    <property type="match status" value="1"/>
</dbReference>